<dbReference type="OrthoDB" id="9801912at2"/>
<reference evidence="7 8" key="1">
    <citation type="submission" date="2018-11" db="EMBL/GenBank/DDBJ databases">
        <title>Genome sequencing and assembly of Clostridium tagluense strain A121.</title>
        <authorList>
            <person name="Murakami T."/>
            <person name="Segawa T."/>
            <person name="Shcherbakova V.A."/>
            <person name="Mori H."/>
            <person name="Yoshimura Y."/>
        </authorList>
    </citation>
    <scope>NUCLEOTIDE SEQUENCE [LARGE SCALE GENOMIC DNA]</scope>
    <source>
        <strain evidence="7 8">A121</strain>
    </source>
</reference>
<dbReference type="Proteomes" id="UP000287872">
    <property type="component" value="Unassembled WGS sequence"/>
</dbReference>
<dbReference type="Gene3D" id="3.90.76.10">
    <property type="entry name" value="Dipeptide-binding Protein, Domain 1"/>
    <property type="match status" value="1"/>
</dbReference>
<gene>
    <name evidence="7" type="primary">oppA_1</name>
    <name evidence="7" type="ORF">Ctaglu_18720</name>
</gene>
<dbReference type="Pfam" id="PF00496">
    <property type="entry name" value="SBP_bac_5"/>
    <property type="match status" value="1"/>
</dbReference>
<dbReference type="InterPro" id="IPR000914">
    <property type="entry name" value="SBP_5_dom"/>
</dbReference>
<evidence type="ECO:0000313" key="8">
    <source>
        <dbReference type="Proteomes" id="UP000287872"/>
    </source>
</evidence>
<dbReference type="Gene3D" id="3.40.190.10">
    <property type="entry name" value="Periplasmic binding protein-like II"/>
    <property type="match status" value="1"/>
</dbReference>
<name>A0A401ULB0_9CLOT</name>
<comment type="similarity">
    <text evidence="2">Belongs to the bacterial solute-binding protein 5 family.</text>
</comment>
<evidence type="ECO:0000313" key="7">
    <source>
        <dbReference type="EMBL" id="GCD10249.1"/>
    </source>
</evidence>
<evidence type="ECO:0000256" key="3">
    <source>
        <dbReference type="ARBA" id="ARBA00022448"/>
    </source>
</evidence>
<accession>A0A401ULB0</accession>
<organism evidence="7 8">
    <name type="scientific">Clostridium tagluense</name>
    <dbReference type="NCBI Taxonomy" id="360422"/>
    <lineage>
        <taxon>Bacteria</taxon>
        <taxon>Bacillati</taxon>
        <taxon>Bacillota</taxon>
        <taxon>Clostridia</taxon>
        <taxon>Eubacteriales</taxon>
        <taxon>Clostridiaceae</taxon>
        <taxon>Clostridium</taxon>
    </lineage>
</organism>
<dbReference type="GO" id="GO:1904680">
    <property type="term" value="F:peptide transmembrane transporter activity"/>
    <property type="evidence" value="ECO:0007669"/>
    <property type="project" value="TreeGrafter"/>
</dbReference>
<dbReference type="SUPFAM" id="SSF53850">
    <property type="entry name" value="Periplasmic binding protein-like II"/>
    <property type="match status" value="1"/>
</dbReference>
<dbReference type="AlphaFoldDB" id="A0A401ULB0"/>
<feature type="chain" id="PRO_5019351585" evidence="5">
    <location>
        <begin position="32"/>
        <end position="673"/>
    </location>
</feature>
<dbReference type="GO" id="GO:0030313">
    <property type="term" value="C:cell envelope"/>
    <property type="evidence" value="ECO:0007669"/>
    <property type="project" value="UniProtKB-SubCell"/>
</dbReference>
<evidence type="ECO:0000256" key="5">
    <source>
        <dbReference type="SAM" id="SignalP"/>
    </source>
</evidence>
<evidence type="ECO:0000259" key="6">
    <source>
        <dbReference type="Pfam" id="PF00496"/>
    </source>
</evidence>
<comment type="subcellular location">
    <subcellularLocation>
        <location evidence="1">Cell envelope</location>
    </subcellularLocation>
</comment>
<evidence type="ECO:0000256" key="2">
    <source>
        <dbReference type="ARBA" id="ARBA00005695"/>
    </source>
</evidence>
<comment type="caution">
    <text evidence="7">The sequence shown here is derived from an EMBL/GenBank/DDBJ whole genome shotgun (WGS) entry which is preliminary data.</text>
</comment>
<dbReference type="PANTHER" id="PTHR30290">
    <property type="entry name" value="PERIPLASMIC BINDING COMPONENT OF ABC TRANSPORTER"/>
    <property type="match status" value="1"/>
</dbReference>
<feature type="signal peptide" evidence="5">
    <location>
        <begin position="1"/>
        <end position="31"/>
    </location>
</feature>
<dbReference type="InterPro" id="IPR039424">
    <property type="entry name" value="SBP_5"/>
</dbReference>
<keyword evidence="4 5" id="KW-0732">Signal</keyword>
<evidence type="ECO:0000256" key="4">
    <source>
        <dbReference type="ARBA" id="ARBA00022729"/>
    </source>
</evidence>
<dbReference type="GO" id="GO:0015833">
    <property type="term" value="P:peptide transport"/>
    <property type="evidence" value="ECO:0007669"/>
    <property type="project" value="TreeGrafter"/>
</dbReference>
<evidence type="ECO:0000256" key="1">
    <source>
        <dbReference type="ARBA" id="ARBA00004196"/>
    </source>
</evidence>
<keyword evidence="8" id="KW-1185">Reference proteome</keyword>
<sequence>MKFKLKKSVNILLCFILTLTINLGLNTKANALVEKAPPKISSCEITDNRQLLVTTKGYKGMIQYQIFYSQQNSSNINWNLVTTPDMVDGWTLPIGGVNLTKIDLSHLKLESSQYRFAIRVKRSGEKGKYSNKYGEYDDAYSLNAKLEEAASKTPQILNASLNSEPRTLDVSFSTDTYSKQILNEIYEGLTRIDHTADGTNYIAPAGASKWECNQKGDVWTFFLRDNYWSDGVKVTAQHYVDSILRSLDPITSPVYSFLLLPIKNATEFNTSKIKDKNQVGIHAIDASTIQITLEKPCPYFLELTYMNVMKPQRLDLIEKYKDTYGTDIKSIVSNGPFLLKDWLTQNKITLEKNPYYWDKNKVKLQQINFNIMRNIDTRMNELYLGNIDFAASLKPEWSEKLQNTNKFNLMTADKATTSYTMFNQNDKYFKNSKIRKAFILAENRTEKIKDIYKGVGEPAYSFCPTSIPIYQGTPIKKAIKSPVIKLMEENKDPKALLMEGLKEIGEDVNPSNMNITLLQSGTSPMDIESAEFMKKSYKDILGVELKIQYEEWAVCMKNTDDGKYQITQSTWVGDYNSPLSYLEMWTSSAGTFNTGFINKKYDELISKAKVTMNPAESFEYLKKAEDILIYEEGVISPSVFTKHNFFYRKEVKNLMYNPFTEFEFKYVEISPAL</sequence>
<feature type="domain" description="Solute-binding protein family 5" evidence="6">
    <location>
        <begin position="203"/>
        <end position="591"/>
    </location>
</feature>
<proteinExistence type="inferred from homology"/>
<protein>
    <submittedName>
        <fullName evidence="7">Peptide ABC transporter substrate-binding protein</fullName>
    </submittedName>
</protein>
<dbReference type="PANTHER" id="PTHR30290:SF10">
    <property type="entry name" value="PERIPLASMIC OLIGOPEPTIDE-BINDING PROTEIN-RELATED"/>
    <property type="match status" value="1"/>
</dbReference>
<keyword evidence="3" id="KW-0813">Transport</keyword>
<dbReference type="RefSeq" id="WP_125000533.1">
    <property type="nucleotide sequence ID" value="NZ_BHYK01000009.1"/>
</dbReference>
<dbReference type="CDD" id="cd08504">
    <property type="entry name" value="PBP2_OppA"/>
    <property type="match status" value="1"/>
</dbReference>
<dbReference type="Gene3D" id="3.10.105.10">
    <property type="entry name" value="Dipeptide-binding Protein, Domain 3"/>
    <property type="match status" value="1"/>
</dbReference>
<dbReference type="EMBL" id="BHYK01000009">
    <property type="protein sequence ID" value="GCD10249.1"/>
    <property type="molecule type" value="Genomic_DNA"/>
</dbReference>